<protein>
    <submittedName>
        <fullName evidence="1">Sugar ABC transporter substrate binding protein</fullName>
    </submittedName>
</protein>
<dbReference type="Gene3D" id="3.40.190.10">
    <property type="entry name" value="Periplasmic binding protein-like II"/>
    <property type="match status" value="2"/>
</dbReference>
<name>M0GXL2_HALGM</name>
<reference evidence="1 2" key="1">
    <citation type="journal article" date="2014" name="PLoS Genet.">
        <title>Phylogenetically driven sequencing of extremely halophilic archaea reveals strategies for static and dynamic osmo-response.</title>
        <authorList>
            <person name="Becker E.A."/>
            <person name="Seitzer P.M."/>
            <person name="Tritt A."/>
            <person name="Larsen D."/>
            <person name="Krusor M."/>
            <person name="Yao A.I."/>
            <person name="Wu D."/>
            <person name="Madern D."/>
            <person name="Eisen J.A."/>
            <person name="Darling A.E."/>
            <person name="Facciotti M.T."/>
        </authorList>
    </citation>
    <scope>NUCLEOTIDE SEQUENCE [LARGE SCALE GENOMIC DNA]</scope>
    <source>
        <strain evidence="2">ATCC 33959 / DSM 4427 / JCM 8863 / NBRC 102184 / NCIMB 2188 / Ma 2.38</strain>
    </source>
</reference>
<comment type="caution">
    <text evidence="1">The sequence shown here is derived from an EMBL/GenBank/DDBJ whole genome shotgun (WGS) entry which is preliminary data.</text>
</comment>
<dbReference type="EMBL" id="AOLJ01000027">
    <property type="protein sequence ID" value="ELZ76313.1"/>
    <property type="molecule type" value="Genomic_DNA"/>
</dbReference>
<dbReference type="PATRIC" id="fig|1227459.3.peg.3640"/>
<gene>
    <name evidence="1" type="ORF">C454_18489</name>
</gene>
<dbReference type="PANTHER" id="PTHR43649:SF12">
    <property type="entry name" value="DIACETYLCHITOBIOSE BINDING PROTEIN DASA"/>
    <property type="match status" value="1"/>
</dbReference>
<dbReference type="Pfam" id="PF01547">
    <property type="entry name" value="SBP_bac_1"/>
    <property type="match status" value="1"/>
</dbReference>
<dbReference type="InterPro" id="IPR050490">
    <property type="entry name" value="Bact_solute-bd_prot1"/>
</dbReference>
<evidence type="ECO:0000313" key="2">
    <source>
        <dbReference type="Proteomes" id="UP000011571"/>
    </source>
</evidence>
<dbReference type="PANTHER" id="PTHR43649">
    <property type="entry name" value="ARABINOSE-BINDING PROTEIN-RELATED"/>
    <property type="match status" value="1"/>
</dbReference>
<dbReference type="InterPro" id="IPR006059">
    <property type="entry name" value="SBP"/>
</dbReference>
<sequence>MPELRQALWDAGLSEDIYLEHQDLPGTAPGDIRSQYQQWLSSGRTEPDILAADTAFTIPFVAQEQFLNLSENLPSEKLDVVTENYASQLFPTVRSSDGDFYGIPFSTDVPGLLYRKDLVTEAGYDPEGENWAQNSMTWKRFSEIVADTQQRTGTEHGFVFQAKAYEGLSACNFNEWLTSFGGAFFGGRENLFGPVGKRPITVDESPVLDSLRMIRTFIHGQDDEQSLDGYTGGISPRQVLQFTEPESRTVFANGNSVALRAWPQAWQTSGSEENYGTDLGVMPIPSGVSEAQAKNDGTGGIGRSFIGGYSNHINPHSKKIDAAVEVLTHMIGNVEFRYHLFNASVVPPNLSMLDTERFQNAPVLGRYTDVIKIHAQRGIPRPATIAWNPESAKIASQVNSTLARDATPAKAMGTLKSQLADIEERLSQ</sequence>
<organism evidence="1 2">
    <name type="scientific">Haloferax gibbonsii (strain ATCC 33959 / DSM 4427 / JCM 8863 / NBRC 102184 / NCIMB 2188 / Ma 2.38)</name>
    <dbReference type="NCBI Taxonomy" id="1227459"/>
    <lineage>
        <taxon>Archaea</taxon>
        <taxon>Methanobacteriati</taxon>
        <taxon>Methanobacteriota</taxon>
        <taxon>Stenosarchaea group</taxon>
        <taxon>Halobacteria</taxon>
        <taxon>Halobacteriales</taxon>
        <taxon>Haloferacaceae</taxon>
        <taxon>Haloferax</taxon>
    </lineage>
</organism>
<dbReference type="AlphaFoldDB" id="M0GXL2"/>
<accession>M0GXL2</accession>
<keyword evidence="2" id="KW-1185">Reference proteome</keyword>
<evidence type="ECO:0000313" key="1">
    <source>
        <dbReference type="EMBL" id="ELZ76313.1"/>
    </source>
</evidence>
<dbReference type="RefSeq" id="WP_004977802.1">
    <property type="nucleotide sequence ID" value="NZ_AOLJ01000027.1"/>
</dbReference>
<dbReference type="Proteomes" id="UP000011571">
    <property type="component" value="Unassembled WGS sequence"/>
</dbReference>
<proteinExistence type="predicted"/>
<dbReference type="SUPFAM" id="SSF53850">
    <property type="entry name" value="Periplasmic binding protein-like II"/>
    <property type="match status" value="1"/>
</dbReference>